<accession>A0A1M5P3L5</accession>
<dbReference type="AlphaFoldDB" id="A0A1M5P3L5"/>
<evidence type="ECO:0000313" key="1">
    <source>
        <dbReference type="EMBL" id="SHG96414.1"/>
    </source>
</evidence>
<sequence length="60" mass="6643">MALVEDATKRLPCELELKTLCEGNSQRKLCVAAARGRGIGTAKTSYRWQILNLGMLFSTK</sequence>
<organism evidence="1 2">
    <name type="scientific">Bradyrhizobium erythrophlei</name>
    <dbReference type="NCBI Taxonomy" id="1437360"/>
    <lineage>
        <taxon>Bacteria</taxon>
        <taxon>Pseudomonadati</taxon>
        <taxon>Pseudomonadota</taxon>
        <taxon>Alphaproteobacteria</taxon>
        <taxon>Hyphomicrobiales</taxon>
        <taxon>Nitrobacteraceae</taxon>
        <taxon>Bradyrhizobium</taxon>
    </lineage>
</organism>
<reference evidence="1 2" key="1">
    <citation type="submission" date="2016-11" db="EMBL/GenBank/DDBJ databases">
        <authorList>
            <person name="Jaros S."/>
            <person name="Januszkiewicz K."/>
            <person name="Wedrychowicz H."/>
        </authorList>
    </citation>
    <scope>NUCLEOTIDE SEQUENCE [LARGE SCALE GENOMIC DNA]</scope>
    <source>
        <strain evidence="1 2">GAS242</strain>
    </source>
</reference>
<dbReference type="EMBL" id="LT670818">
    <property type="protein sequence ID" value="SHG96414.1"/>
    <property type="molecule type" value="Genomic_DNA"/>
</dbReference>
<protein>
    <submittedName>
        <fullName evidence="1">Uncharacterized protein</fullName>
    </submittedName>
</protein>
<gene>
    <name evidence="1" type="ORF">SAMN05444169_5006</name>
</gene>
<evidence type="ECO:0000313" key="2">
    <source>
        <dbReference type="Proteomes" id="UP000190675"/>
    </source>
</evidence>
<dbReference type="Proteomes" id="UP000190675">
    <property type="component" value="Chromosome I"/>
</dbReference>
<name>A0A1M5P3L5_9BRAD</name>
<proteinExistence type="predicted"/>